<evidence type="ECO:0000256" key="2">
    <source>
        <dbReference type="ARBA" id="ARBA00022496"/>
    </source>
</evidence>
<dbReference type="Proteomes" id="UP001589536">
    <property type="component" value="Unassembled WGS sequence"/>
</dbReference>
<protein>
    <submittedName>
        <fullName evidence="5">Iron ABC transporter substrate-binding protein</fullName>
    </submittedName>
</protein>
<dbReference type="CDD" id="cd13543">
    <property type="entry name" value="PBP2_Fbp"/>
    <property type="match status" value="1"/>
</dbReference>
<dbReference type="InterPro" id="IPR026045">
    <property type="entry name" value="Ferric-bd"/>
</dbReference>
<keyword evidence="2" id="KW-0410">Iron transport</keyword>
<organism evidence="5 6">
    <name type="scientific">Arthrobacter methylotrophus</name>
    <dbReference type="NCBI Taxonomy" id="121291"/>
    <lineage>
        <taxon>Bacteria</taxon>
        <taxon>Bacillati</taxon>
        <taxon>Actinomycetota</taxon>
        <taxon>Actinomycetes</taxon>
        <taxon>Micrococcales</taxon>
        <taxon>Micrococcaceae</taxon>
        <taxon>Arthrobacter</taxon>
    </lineage>
</organism>
<dbReference type="SUPFAM" id="SSF53850">
    <property type="entry name" value="Periplasmic binding protein-like II"/>
    <property type="match status" value="1"/>
</dbReference>
<evidence type="ECO:0000256" key="4">
    <source>
        <dbReference type="SAM" id="SignalP"/>
    </source>
</evidence>
<name>A0ABV5UMF4_9MICC</name>
<dbReference type="RefSeq" id="WP_345053164.1">
    <property type="nucleotide sequence ID" value="NZ_BAABED010000001.1"/>
</dbReference>
<accession>A0ABV5UMF4</accession>
<dbReference type="Gene3D" id="3.40.190.10">
    <property type="entry name" value="Periplasmic binding protein-like II"/>
    <property type="match status" value="2"/>
</dbReference>
<reference evidence="5 6" key="1">
    <citation type="submission" date="2024-09" db="EMBL/GenBank/DDBJ databases">
        <authorList>
            <person name="Sun Q."/>
            <person name="Mori K."/>
        </authorList>
    </citation>
    <scope>NUCLEOTIDE SEQUENCE [LARGE SCALE GENOMIC DNA]</scope>
    <source>
        <strain evidence="5 6">JCM 13519</strain>
    </source>
</reference>
<sequence length="348" mass="36702">MRFGIKTATAFAAATATLLALSACSGASTGTASGSSAAGGDSIVVYNAQHENLTGAWVDAFTKETGIKVTLRNGDDLEMSNQLSEEGKNTPADVFLTENSPAMVRIAGAGLLAPVDQATLNQVPAQYRPSTGDWTGIAARSTVLAYNKNKLTPEQLPKSLMDLADPSWKGRIGASTGGADFQAIVSAMLELKGEDATKKWLEAAKSNFKSYKDDTPVLAAVNSGEVDAGVLYHYYSFVDQAQTGENSKNVDLHYFKNQDPGAFVSVSGGAVLASSKKQAQAQQFLKFITGKEGQQVLQTGNSFEYTVGSDVPANSKLVPLKDLQAPSMDPAKLNSEKVTELMTEVGLL</sequence>
<dbReference type="Pfam" id="PF13343">
    <property type="entry name" value="SBP_bac_6"/>
    <property type="match status" value="1"/>
</dbReference>
<evidence type="ECO:0000313" key="5">
    <source>
        <dbReference type="EMBL" id="MFB9713702.1"/>
    </source>
</evidence>
<evidence type="ECO:0000256" key="3">
    <source>
        <dbReference type="ARBA" id="ARBA00022729"/>
    </source>
</evidence>
<proteinExistence type="inferred from homology"/>
<dbReference type="PANTHER" id="PTHR30006">
    <property type="entry name" value="THIAMINE-BINDING PERIPLASMIC PROTEIN-RELATED"/>
    <property type="match status" value="1"/>
</dbReference>
<evidence type="ECO:0000256" key="1">
    <source>
        <dbReference type="ARBA" id="ARBA00008520"/>
    </source>
</evidence>
<dbReference type="PIRSF" id="PIRSF002825">
    <property type="entry name" value="CfbpA"/>
    <property type="match status" value="1"/>
</dbReference>
<dbReference type="EMBL" id="JBHMBH010000012">
    <property type="protein sequence ID" value="MFB9713702.1"/>
    <property type="molecule type" value="Genomic_DNA"/>
</dbReference>
<dbReference type="PROSITE" id="PS51257">
    <property type="entry name" value="PROKAR_LIPOPROTEIN"/>
    <property type="match status" value="1"/>
</dbReference>
<keyword evidence="2" id="KW-0406">Ion transport</keyword>
<keyword evidence="3 4" id="KW-0732">Signal</keyword>
<comment type="similarity">
    <text evidence="1">Belongs to the bacterial solute-binding protein 1 family.</text>
</comment>
<keyword evidence="2" id="KW-0408">Iron</keyword>
<feature type="signal peptide" evidence="4">
    <location>
        <begin position="1"/>
        <end position="27"/>
    </location>
</feature>
<dbReference type="PANTHER" id="PTHR30006:SF15">
    <property type="entry name" value="IRON-UTILIZATION PERIPLASMIC PROTEIN"/>
    <property type="match status" value="1"/>
</dbReference>
<keyword evidence="6" id="KW-1185">Reference proteome</keyword>
<feature type="chain" id="PRO_5046869784" evidence="4">
    <location>
        <begin position="28"/>
        <end position="348"/>
    </location>
</feature>
<gene>
    <name evidence="5" type="ORF">ACFFPI_05975</name>
</gene>
<keyword evidence="2" id="KW-0813">Transport</keyword>
<evidence type="ECO:0000313" key="6">
    <source>
        <dbReference type="Proteomes" id="UP001589536"/>
    </source>
</evidence>
<comment type="caution">
    <text evidence="5">The sequence shown here is derived from an EMBL/GenBank/DDBJ whole genome shotgun (WGS) entry which is preliminary data.</text>
</comment>